<organism evidence="5">
    <name type="scientific">Eutreptiella gymnastica</name>
    <dbReference type="NCBI Taxonomy" id="73025"/>
    <lineage>
        <taxon>Eukaryota</taxon>
        <taxon>Discoba</taxon>
        <taxon>Euglenozoa</taxon>
        <taxon>Euglenida</taxon>
        <taxon>Spirocuta</taxon>
        <taxon>Euglenophyceae</taxon>
        <taxon>Eutreptiales</taxon>
        <taxon>Eutreptiaceae</taxon>
        <taxon>Eutreptiella</taxon>
    </lineage>
</organism>
<name>A0A7S1J235_9EUGL</name>
<feature type="compositionally biased region" description="Low complexity" evidence="3">
    <location>
        <begin position="304"/>
        <end position="314"/>
    </location>
</feature>
<dbReference type="InterPro" id="IPR000504">
    <property type="entry name" value="RRM_dom"/>
</dbReference>
<dbReference type="GO" id="GO:0003729">
    <property type="term" value="F:mRNA binding"/>
    <property type="evidence" value="ECO:0007669"/>
    <property type="project" value="TreeGrafter"/>
</dbReference>
<dbReference type="AlphaFoldDB" id="A0A7S1J235"/>
<feature type="domain" description="RRM" evidence="4">
    <location>
        <begin position="212"/>
        <end position="290"/>
    </location>
</feature>
<evidence type="ECO:0000259" key="4">
    <source>
        <dbReference type="PROSITE" id="PS50102"/>
    </source>
</evidence>
<evidence type="ECO:0000256" key="3">
    <source>
        <dbReference type="SAM" id="MobiDB-lite"/>
    </source>
</evidence>
<reference evidence="5" key="1">
    <citation type="submission" date="2021-01" db="EMBL/GenBank/DDBJ databases">
        <authorList>
            <person name="Corre E."/>
            <person name="Pelletier E."/>
            <person name="Niang G."/>
            <person name="Scheremetjew M."/>
            <person name="Finn R."/>
            <person name="Kale V."/>
            <person name="Holt S."/>
            <person name="Cochrane G."/>
            <person name="Meng A."/>
            <person name="Brown T."/>
            <person name="Cohen L."/>
        </authorList>
    </citation>
    <scope>NUCLEOTIDE SEQUENCE</scope>
    <source>
        <strain evidence="5">NIES-381</strain>
    </source>
</reference>
<dbReference type="InterPro" id="IPR050502">
    <property type="entry name" value="Euk_RNA-bind_prot"/>
</dbReference>
<evidence type="ECO:0000256" key="1">
    <source>
        <dbReference type="ARBA" id="ARBA00022884"/>
    </source>
</evidence>
<feature type="domain" description="RRM" evidence="4">
    <location>
        <begin position="84"/>
        <end position="163"/>
    </location>
</feature>
<dbReference type="PANTHER" id="PTHR48025">
    <property type="entry name" value="OS02G0815200 PROTEIN"/>
    <property type="match status" value="1"/>
</dbReference>
<feature type="compositionally biased region" description="Gly residues" evidence="3">
    <location>
        <begin position="293"/>
        <end position="303"/>
    </location>
</feature>
<dbReference type="SUPFAM" id="SSF54928">
    <property type="entry name" value="RNA-binding domain, RBD"/>
    <property type="match status" value="2"/>
</dbReference>
<gene>
    <name evidence="5" type="ORF">EGYM00392_LOCUS41380</name>
</gene>
<accession>A0A7S1J235</accession>
<evidence type="ECO:0000256" key="2">
    <source>
        <dbReference type="PROSITE-ProRule" id="PRU00176"/>
    </source>
</evidence>
<feature type="domain" description="RRM" evidence="4">
    <location>
        <begin position="5"/>
        <end position="81"/>
    </location>
</feature>
<dbReference type="InterPro" id="IPR035979">
    <property type="entry name" value="RBD_domain_sf"/>
</dbReference>
<dbReference type="InterPro" id="IPR012677">
    <property type="entry name" value="Nucleotide-bd_a/b_plait_sf"/>
</dbReference>
<dbReference type="PROSITE" id="PS50102">
    <property type="entry name" value="RRM"/>
    <property type="match status" value="3"/>
</dbReference>
<dbReference type="CDD" id="cd00590">
    <property type="entry name" value="RRM_SF"/>
    <property type="match status" value="3"/>
</dbReference>
<dbReference type="SMART" id="SM00360">
    <property type="entry name" value="RRM"/>
    <property type="match status" value="3"/>
</dbReference>
<sequence length="314" mass="33339">MTQSTKILVSQLPLGTTTTAMRALFEACGDVLEVLILGASHEGTNGHIVYREEEAARRAVHAFHLQPLLGGRVQVVQEGTPQEVKVFVGNLPGSTTQGDLQTLFSPFGELTECVLLAPKKNQTTDNRCGFVKFADGSCAEQAIQSLNSQEYGGCHIVVRMADTGVKSKYGMPTPPVNMLAPSGAPIPQAPAAPNTYTPAAPQPAAAGAASGGKLFVGNMPKSWDQERMKTMFQPYGPTSEVVILNKRGLNDSQCGFVRYQEPLHAHAALQTLNNHPLEDGTLLVVRMADAGKGGGGAMRGQRGGQAQAAPYRPY</sequence>
<feature type="region of interest" description="Disordered" evidence="3">
    <location>
        <begin position="293"/>
        <end position="314"/>
    </location>
</feature>
<dbReference type="PANTHER" id="PTHR48025:SF1">
    <property type="entry name" value="RRM DOMAIN-CONTAINING PROTEIN"/>
    <property type="match status" value="1"/>
</dbReference>
<dbReference type="Gene3D" id="3.30.70.330">
    <property type="match status" value="3"/>
</dbReference>
<protein>
    <recommendedName>
        <fullName evidence="4">RRM domain-containing protein</fullName>
    </recommendedName>
</protein>
<dbReference type="Pfam" id="PF00076">
    <property type="entry name" value="RRM_1"/>
    <property type="match status" value="2"/>
</dbReference>
<keyword evidence="1 2" id="KW-0694">RNA-binding</keyword>
<dbReference type="EMBL" id="HBGA01111096">
    <property type="protein sequence ID" value="CAD9030241.1"/>
    <property type="molecule type" value="Transcribed_RNA"/>
</dbReference>
<evidence type="ECO:0000313" key="5">
    <source>
        <dbReference type="EMBL" id="CAD9030241.1"/>
    </source>
</evidence>
<proteinExistence type="predicted"/>